<dbReference type="Proteomes" id="UP001568698">
    <property type="component" value="Unassembled WGS sequence"/>
</dbReference>
<evidence type="ECO:0000313" key="1">
    <source>
        <dbReference type="EMBL" id="MEZ7195423.1"/>
    </source>
</evidence>
<keyword evidence="2" id="KW-1185">Reference proteome</keyword>
<dbReference type="InterPro" id="IPR009679">
    <property type="entry name" value="Phage_186_CII-like"/>
</dbReference>
<gene>
    <name evidence="1" type="ORF">AB6M95_01570</name>
</gene>
<name>A0ABV4JXI4_9BACT</name>
<reference evidence="1 2" key="1">
    <citation type="submission" date="2024-08" db="EMBL/GenBank/DDBJ databases">
        <title>Sulfate-reducing bacteria isolated from formation water of the oil field in Kazakhstan and description of Pseudodesulfovibrio sp.</title>
        <authorList>
            <person name="Bidzhieva S.K."/>
            <person name="Tourova T.P."/>
            <person name="Grouzdev D.S."/>
            <person name="Beletsky A.V."/>
            <person name="Sokolova D.S."/>
            <person name="Samigullina S.R."/>
            <person name="Poltaraus A.B."/>
            <person name="Avtukh A.N."/>
            <person name="Tereshina V.M."/>
            <person name="Zhaparov N.S."/>
            <person name="Mardanov A.V."/>
            <person name="Nazina T.N."/>
        </authorList>
    </citation>
    <scope>NUCLEOTIDE SEQUENCE [LARGE SCALE GENOMIC DNA]</scope>
    <source>
        <strain evidence="1 2">9FUS</strain>
    </source>
</reference>
<dbReference type="RefSeq" id="WP_371384974.1">
    <property type="nucleotide sequence ID" value="NZ_JBGLYH010000002.1"/>
</dbReference>
<accession>A0ABV4JXI4</accession>
<sequence length="144" mass="16459">MSTPTLTEIYRDMLVNSGVPAKTVALNLRKSYTTLLRELNPDDDGCKFGVDLQAEIMRQCNDVSPLRQLAYEVGFRIVPMHNVQPDKENLCEELLDDLPALASYHKSMMENESLESVNRKMHQAINELEVNFVLYRRGMLRKAG</sequence>
<proteinExistence type="predicted"/>
<organism evidence="1 2">
    <name type="scientific">Pseudodesulfovibrio karagichevae</name>
    <dbReference type="NCBI Taxonomy" id="3239305"/>
    <lineage>
        <taxon>Bacteria</taxon>
        <taxon>Pseudomonadati</taxon>
        <taxon>Thermodesulfobacteriota</taxon>
        <taxon>Desulfovibrionia</taxon>
        <taxon>Desulfovibrionales</taxon>
        <taxon>Desulfovibrionaceae</taxon>
    </lineage>
</organism>
<protein>
    <submittedName>
        <fullName evidence="1">Phage regulatory CII family protein</fullName>
    </submittedName>
</protein>
<comment type="caution">
    <text evidence="1">The sequence shown here is derived from an EMBL/GenBank/DDBJ whole genome shotgun (WGS) entry which is preliminary data.</text>
</comment>
<dbReference type="EMBL" id="JBGLYH010000002">
    <property type="protein sequence ID" value="MEZ7195423.1"/>
    <property type="molecule type" value="Genomic_DNA"/>
</dbReference>
<evidence type="ECO:0000313" key="2">
    <source>
        <dbReference type="Proteomes" id="UP001568698"/>
    </source>
</evidence>
<dbReference type="Pfam" id="PF06892">
    <property type="entry name" value="Phage_CP76"/>
    <property type="match status" value="1"/>
</dbReference>